<dbReference type="Proteomes" id="UP000285648">
    <property type="component" value="Unassembled WGS sequence"/>
</dbReference>
<dbReference type="OrthoDB" id="8479507at2"/>
<keyword evidence="1" id="KW-1133">Transmembrane helix</keyword>
<keyword evidence="4" id="KW-1185">Reference proteome</keyword>
<evidence type="ECO:0000259" key="2">
    <source>
        <dbReference type="Pfam" id="PF05707"/>
    </source>
</evidence>
<dbReference type="EMBL" id="MJLZ01000070">
    <property type="protein sequence ID" value="RLM18316.1"/>
    <property type="molecule type" value="Genomic_DNA"/>
</dbReference>
<feature type="transmembrane region" description="Helical" evidence="1">
    <location>
        <begin position="218"/>
        <end position="240"/>
    </location>
</feature>
<evidence type="ECO:0000313" key="3">
    <source>
        <dbReference type="EMBL" id="RLM18316.1"/>
    </source>
</evidence>
<dbReference type="InterPro" id="IPR027417">
    <property type="entry name" value="P-loop_NTPase"/>
</dbReference>
<proteinExistence type="predicted"/>
<organism evidence="3 4">
    <name type="scientific">Brenneria alni</name>
    <dbReference type="NCBI Taxonomy" id="71656"/>
    <lineage>
        <taxon>Bacteria</taxon>
        <taxon>Pseudomonadati</taxon>
        <taxon>Pseudomonadota</taxon>
        <taxon>Gammaproteobacteria</taxon>
        <taxon>Enterobacterales</taxon>
        <taxon>Pectobacteriaceae</taxon>
        <taxon>Brenneria</taxon>
    </lineage>
</organism>
<name>A0A421DJ53_9GAMM</name>
<sequence>MAISAYIGIPGSGKSYEAVSNVILPGFQSGRRVVTNIYGVDVDKIRALYPDAAGELVAVDNDAVLQADFFPYKGCEKSFCQPGDLIVIDEAWRIFGSDKDITPQQKSFIAEHRHFTHPETGVSCDLVIVNQSLSNIARFLKDKIETTYRMRKLKALGLNKHYCVDVYSGHKIYKSNQITTSRNKYDPKIFALYQSYDGVNGTEKQTDKRQNIFNSGKVRFFLVLFPIMFLVSGYLIWSFFANFGHADTPKLPQTSAESRAQLTDSAAKKVLTLPAGNLSPVESAPLSAEWRISGKMVADGKSFILLTNNAGVLRAVPASSFNYKGLLITGVIDGERVTLYTGKK</sequence>
<gene>
    <name evidence="3" type="ORF">BIY29_18435</name>
</gene>
<evidence type="ECO:0000256" key="1">
    <source>
        <dbReference type="SAM" id="Phobius"/>
    </source>
</evidence>
<dbReference type="AlphaFoldDB" id="A0A421DJ53"/>
<dbReference type="Pfam" id="PF05707">
    <property type="entry name" value="Zot"/>
    <property type="match status" value="1"/>
</dbReference>
<comment type="caution">
    <text evidence="3">The sequence shown here is derived from an EMBL/GenBank/DDBJ whole genome shotgun (WGS) entry which is preliminary data.</text>
</comment>
<protein>
    <recommendedName>
        <fullName evidence="2">Zona occludens toxin N-terminal domain-containing protein</fullName>
    </recommendedName>
</protein>
<dbReference type="RefSeq" id="WP_121576599.1">
    <property type="nucleotide sequence ID" value="NZ_MJLZ01000070.1"/>
</dbReference>
<accession>A0A421DJ53</accession>
<keyword evidence="1" id="KW-0472">Membrane</keyword>
<feature type="domain" description="Zona occludens toxin N-terminal" evidence="2">
    <location>
        <begin position="4"/>
        <end position="196"/>
    </location>
</feature>
<dbReference type="Gene3D" id="3.40.50.300">
    <property type="entry name" value="P-loop containing nucleotide triphosphate hydrolases"/>
    <property type="match status" value="1"/>
</dbReference>
<keyword evidence="1" id="KW-0812">Transmembrane</keyword>
<reference evidence="3 4" key="1">
    <citation type="submission" date="2016-09" db="EMBL/GenBank/DDBJ databases">
        <authorList>
            <person name="Doonan J."/>
            <person name="Pachebat J.A."/>
            <person name="Golyshin P.N."/>
            <person name="Denman S."/>
            <person name="Mcdonald J.E."/>
        </authorList>
    </citation>
    <scope>NUCLEOTIDE SEQUENCE [LARGE SCALE GENOMIC DNA]</scope>
    <source>
        <strain evidence="3 4">NCPPB 3934</strain>
    </source>
</reference>
<evidence type="ECO:0000313" key="4">
    <source>
        <dbReference type="Proteomes" id="UP000285648"/>
    </source>
</evidence>
<dbReference type="InterPro" id="IPR008900">
    <property type="entry name" value="Zot_N"/>
</dbReference>